<evidence type="ECO:0000313" key="3">
    <source>
        <dbReference type="Proteomes" id="UP001480595"/>
    </source>
</evidence>
<feature type="region of interest" description="Disordered" evidence="1">
    <location>
        <begin position="1"/>
        <end position="26"/>
    </location>
</feature>
<accession>A0ABR1VRT0</accession>
<dbReference type="EMBL" id="JAQQWL010000005">
    <property type="protein sequence ID" value="KAK8073965.1"/>
    <property type="molecule type" value="Genomic_DNA"/>
</dbReference>
<dbReference type="Gene3D" id="1.20.5.340">
    <property type="match status" value="1"/>
</dbReference>
<feature type="compositionally biased region" description="Acidic residues" evidence="1">
    <location>
        <begin position="144"/>
        <end position="153"/>
    </location>
</feature>
<dbReference type="GeneID" id="92089336"/>
<dbReference type="Proteomes" id="UP001480595">
    <property type="component" value="Unassembled WGS sequence"/>
</dbReference>
<evidence type="ECO:0000256" key="1">
    <source>
        <dbReference type="SAM" id="MobiDB-lite"/>
    </source>
</evidence>
<feature type="compositionally biased region" description="Basic and acidic residues" evidence="1">
    <location>
        <begin position="44"/>
        <end position="59"/>
    </location>
</feature>
<proteinExistence type="predicted"/>
<feature type="region of interest" description="Disordered" evidence="1">
    <location>
        <begin position="44"/>
        <end position="64"/>
    </location>
</feature>
<organism evidence="2 3">
    <name type="scientific">Apiospora phragmitis</name>
    <dbReference type="NCBI Taxonomy" id="2905665"/>
    <lineage>
        <taxon>Eukaryota</taxon>
        <taxon>Fungi</taxon>
        <taxon>Dikarya</taxon>
        <taxon>Ascomycota</taxon>
        <taxon>Pezizomycotina</taxon>
        <taxon>Sordariomycetes</taxon>
        <taxon>Xylariomycetidae</taxon>
        <taxon>Amphisphaeriales</taxon>
        <taxon>Apiosporaceae</taxon>
        <taxon>Apiospora</taxon>
    </lineage>
</organism>
<evidence type="ECO:0000313" key="2">
    <source>
        <dbReference type="EMBL" id="KAK8073965.1"/>
    </source>
</evidence>
<keyword evidence="3" id="KW-1185">Reference proteome</keyword>
<protein>
    <submittedName>
        <fullName evidence="2">Uncharacterized protein</fullName>
    </submittedName>
</protein>
<dbReference type="RefSeq" id="XP_066718440.1">
    <property type="nucleotide sequence ID" value="XM_066856273.1"/>
</dbReference>
<gene>
    <name evidence="2" type="ORF">PG994_004864</name>
</gene>
<reference evidence="2 3" key="1">
    <citation type="submission" date="2023-01" db="EMBL/GenBank/DDBJ databases">
        <title>Analysis of 21 Apiospora genomes using comparative genomics revels a genus with tremendous synthesis potential of carbohydrate active enzymes and secondary metabolites.</title>
        <authorList>
            <person name="Sorensen T."/>
        </authorList>
    </citation>
    <scope>NUCLEOTIDE SEQUENCE [LARGE SCALE GENOMIC DNA]</scope>
    <source>
        <strain evidence="2 3">CBS 135458</strain>
    </source>
</reference>
<sequence>MSSRKRSFDEAFTLEQSPKLGHDEFPNETAKLANRFMDNLEEERKAKEQAISKGREQKKFNANQTKRIATLEEQLKNMEQKNAAGEMLIDASKQQISTLKELNSTLKKQNNTLDDHNSELMKHIDTLEKQVSTLEEELEYYEGEEEYFEEDDSTPNKPIAKNSFTCTRSGPPPLHRGRSS</sequence>
<name>A0ABR1VRT0_9PEZI</name>
<feature type="region of interest" description="Disordered" evidence="1">
    <location>
        <begin position="144"/>
        <end position="180"/>
    </location>
</feature>
<comment type="caution">
    <text evidence="2">The sequence shown here is derived from an EMBL/GenBank/DDBJ whole genome shotgun (WGS) entry which is preliminary data.</text>
</comment>